<comment type="caution">
    <text evidence="4">The sequence shown here is derived from an EMBL/GenBank/DDBJ whole genome shotgun (WGS) entry which is preliminary data.</text>
</comment>
<accession>A0AA88RUZ3</accession>
<dbReference type="GO" id="GO:0005524">
    <property type="term" value="F:ATP binding"/>
    <property type="evidence" value="ECO:0007669"/>
    <property type="project" value="InterPro"/>
</dbReference>
<dbReference type="InterPro" id="IPR011009">
    <property type="entry name" value="Kinase-like_dom_sf"/>
</dbReference>
<dbReference type="PROSITE" id="PS50011">
    <property type="entry name" value="PROTEIN_KINASE_DOM"/>
    <property type="match status" value="1"/>
</dbReference>
<dbReference type="Pfam" id="PF07714">
    <property type="entry name" value="PK_Tyr_Ser-Thr"/>
    <property type="match status" value="1"/>
</dbReference>
<dbReference type="GO" id="GO:0005886">
    <property type="term" value="C:plasma membrane"/>
    <property type="evidence" value="ECO:0007669"/>
    <property type="project" value="UniProtKB-SubCell"/>
</dbReference>
<evidence type="ECO:0000313" key="6">
    <source>
        <dbReference type="Proteomes" id="UP001188597"/>
    </source>
</evidence>
<dbReference type="InterPro" id="IPR050823">
    <property type="entry name" value="Plant_Ser_Thr_Prot_Kinase"/>
</dbReference>
<keyword evidence="2" id="KW-1003">Cell membrane</keyword>
<sequence length="363" mass="42040">MEHAIIRKVPWEGLEKATNGFSEENYIGTFQSGKVYRGKLDSRDVTVKIWEEPKIYPYFEQDNEDRLRAEVFLLQHEKLNSHPNLVKLLGYCCEGRNKLGVVYDLKPLDTVHNLILKDSFTWPQRIKVALGFARLLDFLHTGSHLYLPTLVRNIDAAHIMLNEWFLDISGPFEQGCWVLPSMALSLPKRSEGFFGWENGFVEGYYIAYESLDCITILDVWSKLEGMQEYNPILYDFGIICSGILPNWSDSKTVCLSGSYGYIDIWCQGIWNLQRDVFSFGVLLLCLMAKRIYTNDDRLNYAPYIFLWAEKEYNLKKSMVGVDKFKFSLVHESFKKDPSFYPGDGPKITGWHCYVRNVVPVEGH</sequence>
<dbReference type="Gene3D" id="1.10.510.10">
    <property type="entry name" value="Transferase(Phosphotransferase) domain 1"/>
    <property type="match status" value="1"/>
</dbReference>
<dbReference type="Proteomes" id="UP001188597">
    <property type="component" value="Unassembled WGS sequence"/>
</dbReference>
<evidence type="ECO:0000259" key="3">
    <source>
        <dbReference type="PROSITE" id="PS50011"/>
    </source>
</evidence>
<dbReference type="AlphaFoldDB" id="A0AA88RUZ3"/>
<protein>
    <recommendedName>
        <fullName evidence="3">Protein kinase domain-containing protein</fullName>
    </recommendedName>
</protein>
<name>A0AA88RUZ3_9ASTE</name>
<evidence type="ECO:0000313" key="4">
    <source>
        <dbReference type="EMBL" id="KAK2996768.1"/>
    </source>
</evidence>
<reference evidence="4" key="1">
    <citation type="submission" date="2022-12" db="EMBL/GenBank/DDBJ databases">
        <title>Draft genome assemblies for two species of Escallonia (Escalloniales).</title>
        <authorList>
            <person name="Chanderbali A."/>
            <person name="Dervinis C."/>
            <person name="Anghel I."/>
            <person name="Soltis D."/>
            <person name="Soltis P."/>
            <person name="Zapata F."/>
        </authorList>
    </citation>
    <scope>NUCLEOTIDE SEQUENCE</scope>
    <source>
        <strain evidence="4">UCBG64.0493</strain>
        <tissue evidence="4">Leaf</tissue>
    </source>
</reference>
<proteinExistence type="predicted"/>
<gene>
    <name evidence="4" type="ORF">RJ639_024832</name>
    <name evidence="5" type="ORF">RJ639_028755</name>
</gene>
<keyword evidence="6" id="KW-1185">Reference proteome</keyword>
<dbReference type="InterPro" id="IPR001245">
    <property type="entry name" value="Ser-Thr/Tyr_kinase_cat_dom"/>
</dbReference>
<evidence type="ECO:0000256" key="1">
    <source>
        <dbReference type="ARBA" id="ARBA00004236"/>
    </source>
</evidence>
<dbReference type="Gene3D" id="3.30.200.20">
    <property type="entry name" value="Phosphorylase Kinase, domain 1"/>
    <property type="match status" value="1"/>
</dbReference>
<keyword evidence="2" id="KW-0472">Membrane</keyword>
<dbReference type="EMBL" id="JAVXUP010000053">
    <property type="protein sequence ID" value="KAK3040470.1"/>
    <property type="molecule type" value="Genomic_DNA"/>
</dbReference>
<organism evidence="4 6">
    <name type="scientific">Escallonia herrerae</name>
    <dbReference type="NCBI Taxonomy" id="1293975"/>
    <lineage>
        <taxon>Eukaryota</taxon>
        <taxon>Viridiplantae</taxon>
        <taxon>Streptophyta</taxon>
        <taxon>Embryophyta</taxon>
        <taxon>Tracheophyta</taxon>
        <taxon>Spermatophyta</taxon>
        <taxon>Magnoliopsida</taxon>
        <taxon>eudicotyledons</taxon>
        <taxon>Gunneridae</taxon>
        <taxon>Pentapetalae</taxon>
        <taxon>asterids</taxon>
        <taxon>campanulids</taxon>
        <taxon>Escalloniales</taxon>
        <taxon>Escalloniaceae</taxon>
        <taxon>Escallonia</taxon>
    </lineage>
</organism>
<dbReference type="EMBL" id="JAVXUP010004725">
    <property type="protein sequence ID" value="KAK2996768.1"/>
    <property type="molecule type" value="Genomic_DNA"/>
</dbReference>
<dbReference type="SUPFAM" id="SSF56112">
    <property type="entry name" value="Protein kinase-like (PK-like)"/>
    <property type="match status" value="1"/>
</dbReference>
<dbReference type="GO" id="GO:0004672">
    <property type="term" value="F:protein kinase activity"/>
    <property type="evidence" value="ECO:0007669"/>
    <property type="project" value="InterPro"/>
</dbReference>
<comment type="subcellular location">
    <subcellularLocation>
        <location evidence="1">Cell membrane</location>
    </subcellularLocation>
</comment>
<dbReference type="PANTHER" id="PTHR45621">
    <property type="entry name" value="OS01G0588500 PROTEIN-RELATED"/>
    <property type="match status" value="1"/>
</dbReference>
<evidence type="ECO:0000313" key="5">
    <source>
        <dbReference type="EMBL" id="KAK3040470.1"/>
    </source>
</evidence>
<evidence type="ECO:0000256" key="2">
    <source>
        <dbReference type="ARBA" id="ARBA00022475"/>
    </source>
</evidence>
<dbReference type="InterPro" id="IPR000719">
    <property type="entry name" value="Prot_kinase_dom"/>
</dbReference>
<feature type="domain" description="Protein kinase" evidence="3">
    <location>
        <begin position="21"/>
        <end position="354"/>
    </location>
</feature>